<dbReference type="STRING" id="643867.Ftrac_1147"/>
<dbReference type="OrthoDB" id="27194at2"/>
<accession>E4TVM9</accession>
<dbReference type="Proteomes" id="UP000008720">
    <property type="component" value="Chromosome"/>
</dbReference>
<evidence type="ECO:0000313" key="1">
    <source>
        <dbReference type="EMBL" id="ADR21142.1"/>
    </source>
</evidence>
<dbReference type="KEGG" id="mtt:Ftrac_1147"/>
<dbReference type="PANTHER" id="PTHR37463:SF1">
    <property type="entry name" value="DUF2256 DOMAIN-CONTAINING PROTEIN"/>
    <property type="match status" value="1"/>
</dbReference>
<dbReference type="EMBL" id="CP002349">
    <property type="protein sequence ID" value="ADR21142.1"/>
    <property type="molecule type" value="Genomic_DNA"/>
</dbReference>
<dbReference type="AlphaFoldDB" id="E4TVM9"/>
<dbReference type="HOGENOM" id="CLU_201808_2_1_10"/>
<proteinExistence type="predicted"/>
<dbReference type="Pfam" id="PF10013">
    <property type="entry name" value="DUF2256"/>
    <property type="match status" value="1"/>
</dbReference>
<dbReference type="PANTHER" id="PTHR37463">
    <property type="entry name" value="GSL3115 PROTEIN"/>
    <property type="match status" value="1"/>
</dbReference>
<name>E4TVM9_MARTH</name>
<gene>
    <name evidence="1" type="ordered locus">Ftrac_1147</name>
</gene>
<protein>
    <submittedName>
        <fullName evidence="1">Uncharacterized conserved protein UCP037205</fullName>
    </submittedName>
</protein>
<evidence type="ECO:0000313" key="2">
    <source>
        <dbReference type="Proteomes" id="UP000008720"/>
    </source>
</evidence>
<dbReference type="PIRSF" id="PIRSF037205">
    <property type="entry name" value="UCP037205"/>
    <property type="match status" value="1"/>
</dbReference>
<dbReference type="InterPro" id="IPR017136">
    <property type="entry name" value="UCP037205"/>
</dbReference>
<dbReference type="eggNOG" id="COG4338">
    <property type="taxonomic scope" value="Bacteria"/>
</dbReference>
<sequence>MLKKSELPSKLCPVCKRPFSWRRKWKKDWQNVKYCSHKCSKLAKSNTYT</sequence>
<reference evidence="1 2" key="1">
    <citation type="journal article" date="2011" name="Stand. Genomic Sci.">
        <title>Complete genome sequence of Marivirga tractuosa type strain (H-43).</title>
        <authorList>
            <person name="Pagani I."/>
            <person name="Chertkov O."/>
            <person name="Lapidus A."/>
            <person name="Lucas S."/>
            <person name="Del Rio T.G."/>
            <person name="Tice H."/>
            <person name="Copeland A."/>
            <person name="Cheng J.F."/>
            <person name="Nolan M."/>
            <person name="Saunders E."/>
            <person name="Pitluck S."/>
            <person name="Held B."/>
            <person name="Goodwin L."/>
            <person name="Liolios K."/>
            <person name="Ovchinikova G."/>
            <person name="Ivanova N."/>
            <person name="Mavromatis K."/>
            <person name="Pati A."/>
            <person name="Chen A."/>
            <person name="Palaniappan K."/>
            <person name="Land M."/>
            <person name="Hauser L."/>
            <person name="Jeffries C.D."/>
            <person name="Detter J.C."/>
            <person name="Han C."/>
            <person name="Tapia R."/>
            <person name="Ngatchou-Djao O.D."/>
            <person name="Rohde M."/>
            <person name="Goker M."/>
            <person name="Spring S."/>
            <person name="Sikorski J."/>
            <person name="Woyke T."/>
            <person name="Bristow J."/>
            <person name="Eisen J.A."/>
            <person name="Markowitz V."/>
            <person name="Hugenholtz P."/>
            <person name="Klenk H.P."/>
            <person name="Kyrpides N.C."/>
        </authorList>
    </citation>
    <scope>NUCLEOTIDE SEQUENCE [LARGE SCALE GENOMIC DNA]</scope>
    <source>
        <strain evidence="2">ATCC 23168 / DSM 4126 / NBRC 15989 / NCIMB 1408 / VKM B-1430 / H-43</strain>
    </source>
</reference>
<keyword evidence="2" id="KW-1185">Reference proteome</keyword>
<organism evidence="1 2">
    <name type="scientific">Marivirga tractuosa (strain ATCC 23168 / DSM 4126 / NBRC 15989 / NCIMB 1408 / VKM B-1430 / H-43)</name>
    <name type="common">Microscilla tractuosa</name>
    <name type="synonym">Flexibacter tractuosus</name>
    <dbReference type="NCBI Taxonomy" id="643867"/>
    <lineage>
        <taxon>Bacteria</taxon>
        <taxon>Pseudomonadati</taxon>
        <taxon>Bacteroidota</taxon>
        <taxon>Cytophagia</taxon>
        <taxon>Cytophagales</taxon>
        <taxon>Marivirgaceae</taxon>
        <taxon>Marivirga</taxon>
    </lineage>
</organism>